<dbReference type="GO" id="GO:0016020">
    <property type="term" value="C:membrane"/>
    <property type="evidence" value="ECO:0007669"/>
    <property type="project" value="UniProtKB-SubCell"/>
</dbReference>
<name>A0A7J7GZN7_CAMSI</name>
<evidence type="ECO:0000256" key="3">
    <source>
        <dbReference type="ARBA" id="ARBA00022692"/>
    </source>
</evidence>
<evidence type="ECO:0000256" key="8">
    <source>
        <dbReference type="SAM" id="Phobius"/>
    </source>
</evidence>
<dbReference type="GO" id="GO:0006952">
    <property type="term" value="P:defense response"/>
    <property type="evidence" value="ECO:0007669"/>
    <property type="project" value="UniProtKB-KW"/>
</dbReference>
<sequence>MEENRTEMRSLVLTPTWSVATVMTIFVVVSLLVERSIHHLSNMVLKTVDHLKNEIPFEEESVVLSEDVKIGLVLVDTINGFYTIGAGNLSPTEPNSQINKMIDESARLAKFLHFLIPTILENSNIPILIASLALMNLIWFLV</sequence>
<keyword evidence="5 8" id="KW-1133">Transmembrane helix</keyword>
<dbReference type="Proteomes" id="UP000593564">
    <property type="component" value="Unassembled WGS sequence"/>
</dbReference>
<feature type="transmembrane region" description="Helical" evidence="8">
    <location>
        <begin position="123"/>
        <end position="141"/>
    </location>
</feature>
<evidence type="ECO:0000313" key="9">
    <source>
        <dbReference type="EMBL" id="KAF5945827.1"/>
    </source>
</evidence>
<evidence type="ECO:0000256" key="5">
    <source>
        <dbReference type="ARBA" id="ARBA00022989"/>
    </source>
</evidence>
<evidence type="ECO:0000256" key="1">
    <source>
        <dbReference type="ARBA" id="ARBA00004141"/>
    </source>
</evidence>
<dbReference type="PANTHER" id="PTHR47297">
    <property type="match status" value="1"/>
</dbReference>
<feature type="transmembrane region" description="Helical" evidence="8">
    <location>
        <begin position="12"/>
        <end position="33"/>
    </location>
</feature>
<reference evidence="10" key="1">
    <citation type="journal article" date="2020" name="Nat. Commun.">
        <title>Genome assembly of wild tea tree DASZ reveals pedigree and selection history of tea varieties.</title>
        <authorList>
            <person name="Zhang W."/>
            <person name="Zhang Y."/>
            <person name="Qiu H."/>
            <person name="Guo Y."/>
            <person name="Wan H."/>
            <person name="Zhang X."/>
            <person name="Scossa F."/>
            <person name="Alseekh S."/>
            <person name="Zhang Q."/>
            <person name="Wang P."/>
            <person name="Xu L."/>
            <person name="Schmidt M.H."/>
            <person name="Jia X."/>
            <person name="Li D."/>
            <person name="Zhu A."/>
            <person name="Guo F."/>
            <person name="Chen W."/>
            <person name="Ni D."/>
            <person name="Usadel B."/>
            <person name="Fernie A.R."/>
            <person name="Wen W."/>
        </authorList>
    </citation>
    <scope>NUCLEOTIDE SEQUENCE [LARGE SCALE GENOMIC DNA]</scope>
    <source>
        <strain evidence="10">cv. G240</strain>
    </source>
</reference>
<comment type="subcellular location">
    <subcellularLocation>
        <location evidence="1">Membrane</location>
        <topology evidence="1">Multi-pass membrane protein</topology>
    </subcellularLocation>
</comment>
<accession>A0A7J7GZN7</accession>
<evidence type="ECO:0000256" key="6">
    <source>
        <dbReference type="ARBA" id="ARBA00023136"/>
    </source>
</evidence>
<evidence type="ECO:0000256" key="7">
    <source>
        <dbReference type="ARBA" id="ARBA00023265"/>
    </source>
</evidence>
<keyword evidence="3 8" id="KW-0812">Transmembrane</keyword>
<dbReference type="EMBL" id="JACBKZ010000007">
    <property type="protein sequence ID" value="KAF5945827.1"/>
    <property type="molecule type" value="Genomic_DNA"/>
</dbReference>
<evidence type="ECO:0000256" key="4">
    <source>
        <dbReference type="ARBA" id="ARBA00022821"/>
    </source>
</evidence>
<comment type="caution">
    <text evidence="9">The sequence shown here is derived from an EMBL/GenBank/DDBJ whole genome shotgun (WGS) entry which is preliminary data.</text>
</comment>
<dbReference type="PANTHER" id="PTHR47297:SF2">
    <property type="entry name" value="OS02G0606800 PROTEIN"/>
    <property type="match status" value="1"/>
</dbReference>
<evidence type="ECO:0000313" key="10">
    <source>
        <dbReference type="Proteomes" id="UP000593564"/>
    </source>
</evidence>
<dbReference type="GO" id="GO:0019365">
    <property type="term" value="P:pyridine nucleotide salvage"/>
    <property type="evidence" value="ECO:0007669"/>
    <property type="project" value="InterPro"/>
</dbReference>
<dbReference type="InterPro" id="IPR004326">
    <property type="entry name" value="Mlo"/>
</dbReference>
<reference evidence="9 10" key="2">
    <citation type="submission" date="2020-07" db="EMBL/GenBank/DDBJ databases">
        <title>Genome assembly of wild tea tree DASZ reveals pedigree and selection history of tea varieties.</title>
        <authorList>
            <person name="Zhang W."/>
        </authorList>
    </citation>
    <scope>NUCLEOTIDE SEQUENCE [LARGE SCALE GENOMIC DNA]</scope>
    <source>
        <strain evidence="10">cv. G240</strain>
        <tissue evidence="9">Leaf</tissue>
    </source>
</reference>
<dbReference type="Pfam" id="PF03094">
    <property type="entry name" value="Mlo"/>
    <property type="match status" value="1"/>
</dbReference>
<dbReference type="GO" id="GO:0008936">
    <property type="term" value="F:nicotinamidase activity"/>
    <property type="evidence" value="ECO:0007669"/>
    <property type="project" value="InterPro"/>
</dbReference>
<organism evidence="9 10">
    <name type="scientific">Camellia sinensis</name>
    <name type="common">Tea plant</name>
    <name type="synonym">Thea sinensis</name>
    <dbReference type="NCBI Taxonomy" id="4442"/>
    <lineage>
        <taxon>Eukaryota</taxon>
        <taxon>Viridiplantae</taxon>
        <taxon>Streptophyta</taxon>
        <taxon>Embryophyta</taxon>
        <taxon>Tracheophyta</taxon>
        <taxon>Spermatophyta</taxon>
        <taxon>Magnoliopsida</taxon>
        <taxon>eudicotyledons</taxon>
        <taxon>Gunneridae</taxon>
        <taxon>Pentapetalae</taxon>
        <taxon>asterids</taxon>
        <taxon>Ericales</taxon>
        <taxon>Theaceae</taxon>
        <taxon>Camellia</taxon>
    </lineage>
</organism>
<protein>
    <submittedName>
        <fullName evidence="9">Uncharacterized protein</fullName>
    </submittedName>
</protein>
<keyword evidence="10" id="KW-1185">Reference proteome</keyword>
<proteinExistence type="inferred from homology"/>
<keyword evidence="7" id="KW-0568">Pathogenesis-related protein</keyword>
<dbReference type="AlphaFoldDB" id="A0A7J7GZN7"/>
<keyword evidence="4" id="KW-0611">Plant defense</keyword>
<keyword evidence="6 8" id="KW-0472">Membrane</keyword>
<evidence type="ECO:0000256" key="2">
    <source>
        <dbReference type="ARBA" id="ARBA00006574"/>
    </source>
</evidence>
<gene>
    <name evidence="9" type="ORF">HYC85_016055</name>
</gene>
<dbReference type="InterPro" id="IPR044717">
    <property type="entry name" value="NIC1"/>
</dbReference>
<comment type="similarity">
    <text evidence="2">Belongs to the MLO family.</text>
</comment>